<sequence>MKNFAIKLVWFTTIYVFVFAALCQTDVTLPVLMTLYCIGIPLILFMVYTVLHDDYETVRTFKDWYGDHPVKTLEEEEEEEEEN</sequence>
<evidence type="ECO:0000256" key="1">
    <source>
        <dbReference type="SAM" id="Phobius"/>
    </source>
</evidence>
<proteinExistence type="predicted"/>
<keyword evidence="1" id="KW-1133">Transmembrane helix</keyword>
<evidence type="ECO:0000313" key="2">
    <source>
        <dbReference type="EMBL" id="SEG01736.1"/>
    </source>
</evidence>
<organism evidence="2 3">
    <name type="scientific">Flavobacterium urumqiense</name>
    <dbReference type="NCBI Taxonomy" id="935224"/>
    <lineage>
        <taxon>Bacteria</taxon>
        <taxon>Pseudomonadati</taxon>
        <taxon>Bacteroidota</taxon>
        <taxon>Flavobacteriia</taxon>
        <taxon>Flavobacteriales</taxon>
        <taxon>Flavobacteriaceae</taxon>
        <taxon>Flavobacterium</taxon>
    </lineage>
</organism>
<accession>A0A1H5WRA6</accession>
<dbReference type="AlphaFoldDB" id="A0A1H5WRA6"/>
<evidence type="ECO:0000313" key="3">
    <source>
        <dbReference type="Proteomes" id="UP000236737"/>
    </source>
</evidence>
<protein>
    <submittedName>
        <fullName evidence="2">Uncharacterized protein</fullName>
    </submittedName>
</protein>
<dbReference type="RefSeq" id="WP_103999585.1">
    <property type="nucleotide sequence ID" value="NZ_FNVP01000005.1"/>
</dbReference>
<gene>
    <name evidence="2" type="ORF">SAMN04488130_1056</name>
</gene>
<name>A0A1H5WRA6_9FLAO</name>
<dbReference type="Proteomes" id="UP000236737">
    <property type="component" value="Unassembled WGS sequence"/>
</dbReference>
<keyword evidence="3" id="KW-1185">Reference proteome</keyword>
<keyword evidence="1" id="KW-0812">Transmembrane</keyword>
<reference evidence="3" key="1">
    <citation type="submission" date="2016-10" db="EMBL/GenBank/DDBJ databases">
        <authorList>
            <person name="Varghese N."/>
            <person name="Submissions S."/>
        </authorList>
    </citation>
    <scope>NUCLEOTIDE SEQUENCE [LARGE SCALE GENOMIC DNA]</scope>
    <source>
        <strain evidence="3">CGMCC 1.9230</strain>
    </source>
</reference>
<dbReference type="EMBL" id="FNVP01000005">
    <property type="protein sequence ID" value="SEG01736.1"/>
    <property type="molecule type" value="Genomic_DNA"/>
</dbReference>
<keyword evidence="1" id="KW-0472">Membrane</keyword>
<dbReference type="OrthoDB" id="1367298at2"/>
<feature type="transmembrane region" description="Helical" evidence="1">
    <location>
        <begin position="33"/>
        <end position="51"/>
    </location>
</feature>